<evidence type="ECO:0000259" key="2">
    <source>
        <dbReference type="PROSITE" id="PS50144"/>
    </source>
</evidence>
<dbReference type="InterPro" id="IPR000210">
    <property type="entry name" value="BTB/POZ_dom"/>
</dbReference>
<proteinExistence type="predicted"/>
<dbReference type="SUPFAM" id="SSF54695">
    <property type="entry name" value="POZ domain"/>
    <property type="match status" value="1"/>
</dbReference>
<keyword evidence="4" id="KW-1185">Reference proteome</keyword>
<dbReference type="Gene3D" id="3.30.710.10">
    <property type="entry name" value="Potassium Channel Kv1.1, Chain A"/>
    <property type="match status" value="1"/>
</dbReference>
<name>A0A4Y2MDZ1_ARAVE</name>
<dbReference type="OrthoDB" id="5863680at2759"/>
<dbReference type="Gene3D" id="1.25.40.420">
    <property type="match status" value="1"/>
</dbReference>
<reference evidence="3 4" key="1">
    <citation type="journal article" date="2019" name="Sci. Rep.">
        <title>Orb-weaving spider Araneus ventricosus genome elucidates the spidroin gene catalogue.</title>
        <authorList>
            <person name="Kono N."/>
            <person name="Nakamura H."/>
            <person name="Ohtoshi R."/>
            <person name="Moran D.A.P."/>
            <person name="Shinohara A."/>
            <person name="Yoshida Y."/>
            <person name="Fujiwara M."/>
            <person name="Mori M."/>
            <person name="Tomita M."/>
            <person name="Arakawa K."/>
        </authorList>
    </citation>
    <scope>NUCLEOTIDE SEQUENCE [LARGE SCALE GENOMIC DNA]</scope>
</reference>
<comment type="caution">
    <text evidence="3">The sequence shown here is derived from an EMBL/GenBank/DDBJ whole genome shotgun (WGS) entry which is preliminary data.</text>
</comment>
<dbReference type="Gene3D" id="2.60.210.10">
    <property type="entry name" value="Apoptosis, Tumor Necrosis Factor Receptor Associated Protein 2, Chain A"/>
    <property type="match status" value="2"/>
</dbReference>
<dbReference type="CDD" id="cd00121">
    <property type="entry name" value="MATH"/>
    <property type="match status" value="1"/>
</dbReference>
<evidence type="ECO:0000259" key="1">
    <source>
        <dbReference type="PROSITE" id="PS50097"/>
    </source>
</evidence>
<organism evidence="3 4">
    <name type="scientific">Araneus ventricosus</name>
    <name type="common">Orbweaver spider</name>
    <name type="synonym">Epeira ventricosa</name>
    <dbReference type="NCBI Taxonomy" id="182803"/>
    <lineage>
        <taxon>Eukaryota</taxon>
        <taxon>Metazoa</taxon>
        <taxon>Ecdysozoa</taxon>
        <taxon>Arthropoda</taxon>
        <taxon>Chelicerata</taxon>
        <taxon>Arachnida</taxon>
        <taxon>Araneae</taxon>
        <taxon>Araneomorphae</taxon>
        <taxon>Entelegynae</taxon>
        <taxon>Araneoidea</taxon>
        <taxon>Araneidae</taxon>
        <taxon>Araneus</taxon>
    </lineage>
</organism>
<evidence type="ECO:0000313" key="4">
    <source>
        <dbReference type="Proteomes" id="UP000499080"/>
    </source>
</evidence>
<dbReference type="Proteomes" id="UP000499080">
    <property type="component" value="Unassembled WGS sequence"/>
</dbReference>
<dbReference type="GO" id="GO:0030163">
    <property type="term" value="P:protein catabolic process"/>
    <property type="evidence" value="ECO:0007669"/>
    <property type="project" value="UniProtKB-ARBA"/>
</dbReference>
<dbReference type="PROSITE" id="PS50144">
    <property type="entry name" value="MATH"/>
    <property type="match status" value="1"/>
</dbReference>
<dbReference type="InterPro" id="IPR011333">
    <property type="entry name" value="SKP1/BTB/POZ_sf"/>
</dbReference>
<dbReference type="Pfam" id="PF00651">
    <property type="entry name" value="BTB"/>
    <property type="match status" value="1"/>
</dbReference>
<dbReference type="InterPro" id="IPR008974">
    <property type="entry name" value="TRAF-like"/>
</dbReference>
<evidence type="ECO:0000313" key="3">
    <source>
        <dbReference type="EMBL" id="GBN24714.1"/>
    </source>
</evidence>
<dbReference type="AlphaFoldDB" id="A0A4Y2MDZ1"/>
<protein>
    <submittedName>
        <fullName evidence="3">Speckle-type POZ protein B</fullName>
    </submittedName>
</protein>
<accession>A0A4Y2MDZ1</accession>
<dbReference type="SMART" id="SM00225">
    <property type="entry name" value="BTB"/>
    <property type="match status" value="1"/>
</dbReference>
<sequence>MEASNECQRKAHFTFIWTIENANALLVCMTVESPTFIMQSMENTKWKLKNNIFVNGTIHLAIERQEDNGPDSIEIEFELSVLAADGSPLRMGKSKKEFKCTTQYYISSFQRRDEIFFYKIAETFPNDTLTVRCRMWRAEAEISKVDACFARTRLSVDRRCSIWAVREFSRLQPEKKRSHRLYPTLDGSPQLILSLFLKERNGKNYVNIQIDQNYATRDNYIYSKISLLDSDGKVVHSVEGQEYIDSNFVEVLTFEEFFEKDELMDGKTSLLPNDVLSLRCEFIINAEPVWSKIENYRYLNLEDLESLTTEKSEMHLSEQGESIIVCCPFKKAFVRLYGEEGLSDINLQGGATSLPAHKTVLNARSPVFKNMFTQDKRENISKIIDIPDMDGDTIRRLLLYIYKDTVQDLQWKSARDLFRAADKYQLLDLKKKCSLFLKSNLSVSNVCHVLILADMHKDGNLRKGVEDFISKHDNIVFDSNEWKKFKEENFRLALEIMERIILSINQSNY</sequence>
<dbReference type="SUPFAM" id="SSF49599">
    <property type="entry name" value="TRAF domain-like"/>
    <property type="match status" value="2"/>
</dbReference>
<dbReference type="EMBL" id="BGPR01007157">
    <property type="protein sequence ID" value="GBN24714.1"/>
    <property type="molecule type" value="Genomic_DNA"/>
</dbReference>
<gene>
    <name evidence="3" type="primary">spop-b_50</name>
    <name evidence="3" type="ORF">AVEN_123192_1</name>
</gene>
<feature type="domain" description="MATH" evidence="2">
    <location>
        <begin position="12"/>
        <end position="135"/>
    </location>
</feature>
<dbReference type="PANTHER" id="PTHR24413">
    <property type="entry name" value="SPECKLE-TYPE POZ PROTEIN"/>
    <property type="match status" value="1"/>
</dbReference>
<dbReference type="InterPro" id="IPR002083">
    <property type="entry name" value="MATH/TRAF_dom"/>
</dbReference>
<dbReference type="PROSITE" id="PS50097">
    <property type="entry name" value="BTB"/>
    <property type="match status" value="1"/>
</dbReference>
<feature type="domain" description="BTB" evidence="1">
    <location>
        <begin position="343"/>
        <end position="410"/>
    </location>
</feature>